<comment type="function">
    <text evidence="10">Pyridoxal kinase involved in the salvage pathway of pyridoxal 5'-phosphate (PLP). Catalyzes the phosphorylation of pyridoxal to PLP.</text>
</comment>
<dbReference type="InterPro" id="IPR013749">
    <property type="entry name" value="PM/HMP-P_kinase-1"/>
</dbReference>
<comment type="cofactor">
    <cofactor evidence="10">
        <name>Mg(2+)</name>
        <dbReference type="ChEBI" id="CHEBI:18420"/>
    </cofactor>
</comment>
<dbReference type="GO" id="GO:0005829">
    <property type="term" value="C:cytosol"/>
    <property type="evidence" value="ECO:0007669"/>
    <property type="project" value="TreeGrafter"/>
</dbReference>
<dbReference type="SUPFAM" id="SSF53613">
    <property type="entry name" value="Ribokinase-like"/>
    <property type="match status" value="1"/>
</dbReference>
<dbReference type="EMBL" id="BMYX01000022">
    <property type="protein sequence ID" value="GGY26190.1"/>
    <property type="molecule type" value="Genomic_DNA"/>
</dbReference>
<dbReference type="GO" id="GO:0008478">
    <property type="term" value="F:pyridoxal kinase activity"/>
    <property type="evidence" value="ECO:0007669"/>
    <property type="project" value="UniProtKB-UniRule"/>
</dbReference>
<keyword evidence="4 10" id="KW-0547">Nucleotide-binding</keyword>
<dbReference type="NCBIfam" id="NF004398">
    <property type="entry name" value="PRK05756.1"/>
    <property type="match status" value="1"/>
</dbReference>
<dbReference type="GO" id="GO:0005524">
    <property type="term" value="F:ATP binding"/>
    <property type="evidence" value="ECO:0007669"/>
    <property type="project" value="UniProtKB-UniRule"/>
</dbReference>
<feature type="binding site" evidence="10">
    <location>
        <position position="222"/>
    </location>
    <ligand>
        <name>substrate</name>
    </ligand>
</feature>
<keyword evidence="6 10" id="KW-0067">ATP-binding</keyword>
<dbReference type="GO" id="GO:0000287">
    <property type="term" value="F:magnesium ion binding"/>
    <property type="evidence" value="ECO:0007669"/>
    <property type="project" value="UniProtKB-UniRule"/>
</dbReference>
<dbReference type="PANTHER" id="PTHR10534">
    <property type="entry name" value="PYRIDOXAL KINASE"/>
    <property type="match status" value="1"/>
</dbReference>
<evidence type="ECO:0000256" key="6">
    <source>
        <dbReference type="ARBA" id="ARBA00022840"/>
    </source>
</evidence>
<feature type="binding site" evidence="10">
    <location>
        <position position="9"/>
    </location>
    <ligand>
        <name>substrate</name>
    </ligand>
</feature>
<dbReference type="InterPro" id="IPR023685">
    <property type="entry name" value="Pyridoxal_kinase_PdxY"/>
</dbReference>
<sequence length="293" mass="31955">MKTILSIQSHVVYGHVGNSAAVFPMQRMGMNVWPVHTVQFSNHTQYGDWEGDALPGRMIGSLVDGLERRGQLARCDAILSGYLGEPEQADEVLAVVRRVKEANPRAVYLCDPVMGHPGKGCFVKPGIRDRMVAHMPGVADVMTPNHFELEMLTGSTVSTLDEAVAACRALLARGPGIILVKHLALIDKPADRFDMLAVSHDEVWLGSRPLYPFPSQPAGVGDLTSGVFLASLLGGMTLRAAFEHTLSAVDRVLHQTHLCDSRELELIRAQDRIAAPDCHYPALDLSARFYPEG</sequence>
<evidence type="ECO:0000256" key="8">
    <source>
        <dbReference type="ARBA" id="ARBA00049293"/>
    </source>
</evidence>
<dbReference type="CDD" id="cd01173">
    <property type="entry name" value="pyridoxal_pyridoxamine_kinase"/>
    <property type="match status" value="1"/>
</dbReference>
<dbReference type="Pfam" id="PF08543">
    <property type="entry name" value="Phos_pyr_kin"/>
    <property type="match status" value="1"/>
</dbReference>
<dbReference type="InterPro" id="IPR029056">
    <property type="entry name" value="Ribokinase-like"/>
</dbReference>
<organism evidence="12 13">
    <name type="scientific">Paludibacterium paludis</name>
    <dbReference type="NCBI Taxonomy" id="1225769"/>
    <lineage>
        <taxon>Bacteria</taxon>
        <taxon>Pseudomonadati</taxon>
        <taxon>Pseudomonadota</taxon>
        <taxon>Betaproteobacteria</taxon>
        <taxon>Neisseriales</taxon>
        <taxon>Chromobacteriaceae</taxon>
        <taxon>Paludibacterium</taxon>
    </lineage>
</organism>
<comment type="catalytic activity">
    <reaction evidence="8 10">
        <text>pyridoxal + ATP = pyridoxal 5'-phosphate + ADP + H(+)</text>
        <dbReference type="Rhea" id="RHEA:10224"/>
        <dbReference type="ChEBI" id="CHEBI:15378"/>
        <dbReference type="ChEBI" id="CHEBI:17310"/>
        <dbReference type="ChEBI" id="CHEBI:30616"/>
        <dbReference type="ChEBI" id="CHEBI:456216"/>
        <dbReference type="ChEBI" id="CHEBI:597326"/>
        <dbReference type="EC" id="2.7.1.35"/>
    </reaction>
</comment>
<comment type="caution">
    <text evidence="10">Lacks conserved residue(s) required for the propagation of feature annotation.</text>
</comment>
<dbReference type="Gene3D" id="3.40.1190.20">
    <property type="match status" value="1"/>
</dbReference>
<evidence type="ECO:0000256" key="1">
    <source>
        <dbReference type="ARBA" id="ARBA00005210"/>
    </source>
</evidence>
<name>A0A918P5J9_9NEIS</name>
<comment type="pathway">
    <text evidence="1 10">Cofactor metabolism; pyridoxal 5'-phosphate salvage; pyridoxal 5'-phosphate from pyridoxal: step 1/1.</text>
</comment>
<evidence type="ECO:0000256" key="2">
    <source>
        <dbReference type="ARBA" id="ARBA00011738"/>
    </source>
</evidence>
<gene>
    <name evidence="10 12" type="primary">pdxY</name>
    <name evidence="12" type="ORF">GCM10011289_32280</name>
</gene>
<dbReference type="PANTHER" id="PTHR10534:SF2">
    <property type="entry name" value="PYRIDOXAL KINASE"/>
    <property type="match status" value="1"/>
</dbReference>
<keyword evidence="13" id="KW-1185">Reference proteome</keyword>
<reference evidence="12" key="1">
    <citation type="journal article" date="2014" name="Int. J. Syst. Evol. Microbiol.">
        <title>Complete genome sequence of Corynebacterium casei LMG S-19264T (=DSM 44701T), isolated from a smear-ripened cheese.</title>
        <authorList>
            <consortium name="US DOE Joint Genome Institute (JGI-PGF)"/>
            <person name="Walter F."/>
            <person name="Albersmeier A."/>
            <person name="Kalinowski J."/>
            <person name="Ruckert C."/>
        </authorList>
    </citation>
    <scope>NUCLEOTIDE SEQUENCE</scope>
    <source>
        <strain evidence="12">KCTC 32182</strain>
    </source>
</reference>
<dbReference type="Proteomes" id="UP000645257">
    <property type="component" value="Unassembled WGS sequence"/>
</dbReference>
<reference evidence="12" key="2">
    <citation type="submission" date="2020-09" db="EMBL/GenBank/DDBJ databases">
        <authorList>
            <person name="Sun Q."/>
            <person name="Kim S."/>
        </authorList>
    </citation>
    <scope>NUCLEOTIDE SEQUENCE</scope>
    <source>
        <strain evidence="12">KCTC 32182</strain>
    </source>
</reference>
<dbReference type="AlphaFoldDB" id="A0A918P5J9"/>
<keyword evidence="5 10" id="KW-0418">Kinase</keyword>
<dbReference type="HAMAP" id="MF_01639">
    <property type="entry name" value="PdxY"/>
    <property type="match status" value="1"/>
</dbReference>
<protein>
    <recommendedName>
        <fullName evidence="10">Pyridoxal kinase PdxY</fullName>
        <shortName evidence="10">PL kinase</shortName>
        <ecNumber evidence="10">2.7.1.35</ecNumber>
    </recommendedName>
</protein>
<evidence type="ECO:0000256" key="9">
    <source>
        <dbReference type="ARBA" id="ARBA00061702"/>
    </source>
</evidence>
<feature type="domain" description="Pyridoxamine kinase/Phosphomethylpyrimidine kinase" evidence="11">
    <location>
        <begin position="75"/>
        <end position="253"/>
    </location>
</feature>
<comment type="similarity">
    <text evidence="9 10">Belongs to the pyridoxine kinase family. PdxY subfamily.</text>
</comment>
<evidence type="ECO:0000256" key="4">
    <source>
        <dbReference type="ARBA" id="ARBA00022741"/>
    </source>
</evidence>
<evidence type="ECO:0000259" key="11">
    <source>
        <dbReference type="Pfam" id="PF08543"/>
    </source>
</evidence>
<dbReference type="FunFam" id="3.40.1190.20:FF:000008">
    <property type="entry name" value="Pyridoxal kinase PdxY"/>
    <property type="match status" value="1"/>
</dbReference>
<evidence type="ECO:0000256" key="10">
    <source>
        <dbReference type="HAMAP-Rule" id="MF_01639"/>
    </source>
</evidence>
<evidence type="ECO:0000256" key="3">
    <source>
        <dbReference type="ARBA" id="ARBA00022679"/>
    </source>
</evidence>
<feature type="binding site" evidence="10">
    <location>
        <position position="181"/>
    </location>
    <ligand>
        <name>ATP</name>
        <dbReference type="ChEBI" id="CHEBI:30616"/>
    </ligand>
</feature>
<evidence type="ECO:0000313" key="12">
    <source>
        <dbReference type="EMBL" id="GGY26190.1"/>
    </source>
</evidence>
<keyword evidence="7 10" id="KW-0460">Magnesium</keyword>
<dbReference type="GO" id="GO:0009443">
    <property type="term" value="P:pyridoxal 5'-phosphate salvage"/>
    <property type="evidence" value="ECO:0007669"/>
    <property type="project" value="UniProtKB-UniRule"/>
</dbReference>
<evidence type="ECO:0000256" key="7">
    <source>
        <dbReference type="ARBA" id="ARBA00022842"/>
    </source>
</evidence>
<comment type="caution">
    <text evidence="12">The sequence shown here is derived from an EMBL/GenBank/DDBJ whole genome shotgun (WGS) entry which is preliminary data.</text>
</comment>
<keyword evidence="3 10" id="KW-0808">Transferase</keyword>
<feature type="binding site" evidence="10">
    <location>
        <position position="148"/>
    </location>
    <ligand>
        <name>ATP</name>
        <dbReference type="ChEBI" id="CHEBI:30616"/>
    </ligand>
</feature>
<dbReference type="EC" id="2.7.1.35" evidence="10"/>
<evidence type="ECO:0000313" key="13">
    <source>
        <dbReference type="Proteomes" id="UP000645257"/>
    </source>
</evidence>
<evidence type="ECO:0000256" key="5">
    <source>
        <dbReference type="ARBA" id="ARBA00022777"/>
    </source>
</evidence>
<dbReference type="InterPro" id="IPR004625">
    <property type="entry name" value="PyrdxlKinase"/>
</dbReference>
<accession>A0A918P5J9</accession>
<dbReference type="RefSeq" id="WP_189536241.1">
    <property type="nucleotide sequence ID" value="NZ_BMYX01000022.1"/>
</dbReference>
<proteinExistence type="inferred from homology"/>
<feature type="binding site" evidence="10">
    <location>
        <position position="111"/>
    </location>
    <ligand>
        <name>ATP</name>
        <dbReference type="ChEBI" id="CHEBI:30616"/>
    </ligand>
</feature>
<dbReference type="NCBIfam" id="TIGR00687">
    <property type="entry name" value="pyridox_kin"/>
    <property type="match status" value="1"/>
</dbReference>
<feature type="binding site" evidence="10">
    <location>
        <begin position="44"/>
        <end position="45"/>
    </location>
    <ligand>
        <name>substrate</name>
    </ligand>
</feature>
<comment type="subunit">
    <text evidence="2 10">Homodimer.</text>
</comment>